<gene>
    <name evidence="1" type="ordered locus">MYSTI_01935</name>
</gene>
<keyword evidence="2" id="KW-1185">Reference proteome</keyword>
<dbReference type="RefSeq" id="WP_015347528.1">
    <property type="nucleotide sequence ID" value="NC_020126.1"/>
</dbReference>
<proteinExistence type="predicted"/>
<protein>
    <submittedName>
        <fullName evidence="1">Uncharacterized protein</fullName>
    </submittedName>
</protein>
<evidence type="ECO:0000313" key="1">
    <source>
        <dbReference type="EMBL" id="AGC43266.1"/>
    </source>
</evidence>
<dbReference type="EMBL" id="CP004025">
    <property type="protein sequence ID" value="AGC43266.1"/>
    <property type="molecule type" value="Genomic_DNA"/>
</dbReference>
<dbReference type="AlphaFoldDB" id="L7U3A3"/>
<dbReference type="Proteomes" id="UP000011131">
    <property type="component" value="Chromosome"/>
</dbReference>
<evidence type="ECO:0000313" key="2">
    <source>
        <dbReference type="Proteomes" id="UP000011131"/>
    </source>
</evidence>
<name>L7U3A3_MYXSD</name>
<dbReference type="HOGENOM" id="CLU_1804107_0_0_7"/>
<reference evidence="1 2" key="1">
    <citation type="journal article" date="2013" name="Genome Announc.">
        <title>Complete genome sequence of Myxococcus stipitatus strain DSM 14675, a fruiting myxobacterium.</title>
        <authorList>
            <person name="Huntley S."/>
            <person name="Kneip S."/>
            <person name="Treuner-Lange A."/>
            <person name="Sogaard-Andersen L."/>
        </authorList>
    </citation>
    <scope>NUCLEOTIDE SEQUENCE [LARGE SCALE GENOMIC DNA]</scope>
    <source>
        <strain evidence="2">DSM 14675 / JCM 12634 / Mx s8</strain>
    </source>
</reference>
<accession>L7U3A3</accession>
<organism evidence="1 2">
    <name type="scientific">Myxococcus stipitatus (strain DSM 14675 / JCM 12634 / Mx s8)</name>
    <dbReference type="NCBI Taxonomy" id="1278073"/>
    <lineage>
        <taxon>Bacteria</taxon>
        <taxon>Pseudomonadati</taxon>
        <taxon>Myxococcota</taxon>
        <taxon>Myxococcia</taxon>
        <taxon>Myxococcales</taxon>
        <taxon>Cystobacterineae</taxon>
        <taxon>Myxococcaceae</taxon>
        <taxon>Myxococcus</taxon>
    </lineage>
</organism>
<dbReference type="KEGG" id="msd:MYSTI_01935"/>
<sequence>MSKKSVSFDWDMSTISALEQAAETAGSTKGALSELCVRAFLATATSAQLKAWAAKQPNTRGRLAGGLTKHEQLCVSAMERITARTKGAETRYETATVASEAGLTRRDAHMALKRLLERGRVSGADSGEDRFGRPAQSFWRLVG</sequence>